<gene>
    <name evidence="8" type="ORF">LXN57_36530</name>
</gene>
<dbReference type="Gene3D" id="3.40.50.300">
    <property type="entry name" value="P-loop containing nucleotide triphosphate hydrolases"/>
    <property type="match status" value="1"/>
</dbReference>
<name>A0ABT0YAK7_9ACTN</name>
<dbReference type="InterPro" id="IPR027417">
    <property type="entry name" value="P-loop_NTPase"/>
</dbReference>
<dbReference type="PROSITE" id="PS51198">
    <property type="entry name" value="UVRD_HELICASE_ATP_BIND"/>
    <property type="match status" value="1"/>
</dbReference>
<dbReference type="InterPro" id="IPR000212">
    <property type="entry name" value="DNA_helicase_UvrD/REP"/>
</dbReference>
<evidence type="ECO:0000256" key="6">
    <source>
        <dbReference type="SAM" id="MobiDB-lite"/>
    </source>
</evidence>
<protein>
    <submittedName>
        <fullName evidence="8">AAA family ATPase</fullName>
    </submittedName>
</protein>
<dbReference type="SUPFAM" id="SSF52540">
    <property type="entry name" value="P-loop containing nucleoside triphosphate hydrolases"/>
    <property type="match status" value="1"/>
</dbReference>
<feature type="compositionally biased region" description="Basic and acidic residues" evidence="6">
    <location>
        <begin position="430"/>
        <end position="439"/>
    </location>
</feature>
<feature type="compositionally biased region" description="Low complexity" evidence="6">
    <location>
        <begin position="477"/>
        <end position="494"/>
    </location>
</feature>
<dbReference type="PANTHER" id="PTHR11070">
    <property type="entry name" value="UVRD / RECB / PCRA DNA HELICASE FAMILY MEMBER"/>
    <property type="match status" value="1"/>
</dbReference>
<reference evidence="8 9" key="1">
    <citation type="submission" date="2022-06" db="EMBL/GenBank/DDBJ databases">
        <title>Actinoplanes abujensis sp. nov., isolated from Nigerian arid soil.</title>
        <authorList>
            <person name="Ding P."/>
        </authorList>
    </citation>
    <scope>NUCLEOTIDE SEQUENCE [LARGE SCALE GENOMIC DNA]</scope>
    <source>
        <strain evidence="9">TRM88002</strain>
    </source>
</reference>
<feature type="domain" description="UvrD-like helicase ATP-binding" evidence="7">
    <location>
        <begin position="29"/>
        <end position="307"/>
    </location>
</feature>
<evidence type="ECO:0000256" key="4">
    <source>
        <dbReference type="ARBA" id="ARBA00022840"/>
    </source>
</evidence>
<keyword evidence="3 5" id="KW-0347">Helicase</keyword>
<organism evidence="8 9">
    <name type="scientific">Paractinoplanes hotanensis</name>
    <dbReference type="NCBI Taxonomy" id="2906497"/>
    <lineage>
        <taxon>Bacteria</taxon>
        <taxon>Bacillati</taxon>
        <taxon>Actinomycetota</taxon>
        <taxon>Actinomycetes</taxon>
        <taxon>Micromonosporales</taxon>
        <taxon>Micromonosporaceae</taxon>
        <taxon>Paractinoplanes</taxon>
    </lineage>
</organism>
<evidence type="ECO:0000256" key="2">
    <source>
        <dbReference type="ARBA" id="ARBA00022801"/>
    </source>
</evidence>
<feature type="binding site" evidence="5">
    <location>
        <begin position="50"/>
        <end position="57"/>
    </location>
    <ligand>
        <name>ATP</name>
        <dbReference type="ChEBI" id="CHEBI:30616"/>
    </ligand>
</feature>
<dbReference type="EMBL" id="JAMQOL010000054">
    <property type="protein sequence ID" value="MCM4083077.1"/>
    <property type="molecule type" value="Genomic_DNA"/>
</dbReference>
<evidence type="ECO:0000256" key="1">
    <source>
        <dbReference type="ARBA" id="ARBA00022741"/>
    </source>
</evidence>
<keyword evidence="4 5" id="KW-0067">ATP-binding</keyword>
<evidence type="ECO:0000259" key="7">
    <source>
        <dbReference type="PROSITE" id="PS51198"/>
    </source>
</evidence>
<evidence type="ECO:0000313" key="8">
    <source>
        <dbReference type="EMBL" id="MCM4083077.1"/>
    </source>
</evidence>
<evidence type="ECO:0000256" key="3">
    <source>
        <dbReference type="ARBA" id="ARBA00022806"/>
    </source>
</evidence>
<keyword evidence="1 5" id="KW-0547">Nucleotide-binding</keyword>
<sequence>MRRPASQVATDDEALKFMLSESFQAWQIFLHPTQRRLVERGYSGPARVGGGPGTGKTIVALHRVTHLARQLPPGAGKPILLTTFNRNLAADLRTRLLALGGEEALARVEVVNIDRLAAQVVAENGERAPQRKIDDSQMPQLWRKFLADEIGDSVWDADFLAAEWEQVILGQALASRAACFKDRRPPRGRNITRPEREQVWDLAERFARWLAAQGLITWRQVAVRAAALAGPRYQHVVVDEAQDLSAAHWRMLRAMVSAGPDDMFLAGDTHQRIYDNRVTLGSLGINIRGRSSRLTLSYRTTRQILAAALEIMSGEAYDDLDGGQEDLDGYRSLLRGAAPRFHGAATWAQERELIAGQLADWGTPTDGSVAICVPTRELAIEVVAHLQAAGIEPVEIGPDGPKRPDGVRSSPNTTYSLPQGEPTGRTRSSIRFEDARRSAGCEPPGLTFRFDPVPMIDDILVQDPVVRPGSSRPPPSLVSSSAPAPLTAPKGTVS</sequence>
<dbReference type="Pfam" id="PF00580">
    <property type="entry name" value="UvrD-helicase"/>
    <property type="match status" value="1"/>
</dbReference>
<dbReference type="InterPro" id="IPR014016">
    <property type="entry name" value="UvrD-like_ATP-bd"/>
</dbReference>
<evidence type="ECO:0000313" key="9">
    <source>
        <dbReference type="Proteomes" id="UP001523216"/>
    </source>
</evidence>
<feature type="region of interest" description="Disordered" evidence="6">
    <location>
        <begin position="393"/>
        <end position="494"/>
    </location>
</feature>
<dbReference type="Proteomes" id="UP001523216">
    <property type="component" value="Unassembled WGS sequence"/>
</dbReference>
<keyword evidence="2 5" id="KW-0378">Hydrolase</keyword>
<keyword evidence="9" id="KW-1185">Reference proteome</keyword>
<accession>A0ABT0YAK7</accession>
<comment type="caution">
    <text evidence="8">The sequence shown here is derived from an EMBL/GenBank/DDBJ whole genome shotgun (WGS) entry which is preliminary data.</text>
</comment>
<evidence type="ECO:0000256" key="5">
    <source>
        <dbReference type="PROSITE-ProRule" id="PRU00560"/>
    </source>
</evidence>
<proteinExistence type="predicted"/>
<dbReference type="PANTHER" id="PTHR11070:SF45">
    <property type="entry name" value="DNA 3'-5' HELICASE"/>
    <property type="match status" value="1"/>
</dbReference>